<comment type="pathway">
    <text evidence="3 11">Amino-acid biosynthesis; L-isoleucine biosynthesis; 2-oxobutanoate from L-threonine: step 1/1.</text>
</comment>
<evidence type="ECO:0000256" key="9">
    <source>
        <dbReference type="ARBA" id="ARBA00023239"/>
    </source>
</evidence>
<dbReference type="EC" id="4.3.1.19" evidence="11"/>
<dbReference type="NCBIfam" id="TIGR01124">
    <property type="entry name" value="ilvA_2Cterm"/>
    <property type="match status" value="1"/>
</dbReference>
<reference evidence="13 14" key="1">
    <citation type="submission" date="2023-04" db="EMBL/GenBank/DDBJ databases">
        <title>Marinoamorphus aggregata gen. nov., sp. Nov., isolate from tissue of brittle star Ophioplocus japonicus.</title>
        <authorList>
            <person name="Kawano K."/>
            <person name="Sawayama S."/>
            <person name="Nakagawa S."/>
        </authorList>
    </citation>
    <scope>NUCLEOTIDE SEQUENCE [LARGE SCALE GENOMIC DNA]</scope>
    <source>
        <strain evidence="13 14">NKW23</strain>
    </source>
</reference>
<dbReference type="PROSITE" id="PS51672">
    <property type="entry name" value="ACT_LIKE"/>
    <property type="match status" value="2"/>
</dbReference>
<dbReference type="Pfam" id="PF00291">
    <property type="entry name" value="PALP"/>
    <property type="match status" value="1"/>
</dbReference>
<evidence type="ECO:0000256" key="10">
    <source>
        <dbReference type="ARBA" id="ARBA00023304"/>
    </source>
</evidence>
<dbReference type="InterPro" id="IPR036052">
    <property type="entry name" value="TrpB-like_PALP_sf"/>
</dbReference>
<evidence type="ECO:0000256" key="5">
    <source>
        <dbReference type="ARBA" id="ARBA00022605"/>
    </source>
</evidence>
<comment type="catalytic activity">
    <reaction evidence="1 11">
        <text>L-threonine = 2-oxobutanoate + NH4(+)</text>
        <dbReference type="Rhea" id="RHEA:22108"/>
        <dbReference type="ChEBI" id="CHEBI:16763"/>
        <dbReference type="ChEBI" id="CHEBI:28938"/>
        <dbReference type="ChEBI" id="CHEBI:57926"/>
        <dbReference type="EC" id="4.3.1.19"/>
    </reaction>
</comment>
<dbReference type="SUPFAM" id="SSF55021">
    <property type="entry name" value="ACT-like"/>
    <property type="match status" value="2"/>
</dbReference>
<dbReference type="Gene3D" id="3.40.1020.10">
    <property type="entry name" value="Biosynthetic Threonine Deaminase, Domain 3"/>
    <property type="match status" value="1"/>
</dbReference>
<comment type="function">
    <text evidence="11">Catalyzes the anaerobic formation of alpha-ketobutyrate and ammonia from threonine in a two-step reaction. The first step involved a dehydration of threonine and a production of enamine intermediates (aminocrotonate), which tautomerizes to its imine form (iminobutyrate). Both intermediates are unstable and short-lived. The second step is the nonenzymatic hydrolysis of the enamine/imine intermediates to form 2-ketobutyrate and free ammonia. In the low water environment of the cell, the second step is accelerated by RidA.</text>
</comment>
<keyword evidence="14" id="KW-1185">Reference proteome</keyword>
<keyword evidence="6 11" id="KW-0412">Isoleucine biosynthesis</keyword>
<dbReference type="CDD" id="cd01562">
    <property type="entry name" value="Thr-dehyd"/>
    <property type="match status" value="1"/>
</dbReference>
<name>A0ABQ6LJL2_9RHOB</name>
<evidence type="ECO:0000256" key="3">
    <source>
        <dbReference type="ARBA" id="ARBA00004810"/>
    </source>
</evidence>
<evidence type="ECO:0000256" key="8">
    <source>
        <dbReference type="ARBA" id="ARBA00022898"/>
    </source>
</evidence>
<evidence type="ECO:0000313" key="14">
    <source>
        <dbReference type="Proteomes" id="UP001239909"/>
    </source>
</evidence>
<keyword evidence="10 11" id="KW-0100">Branched-chain amino acid biosynthesis</keyword>
<organism evidence="13 14">
    <name type="scientific">Paralimibaculum aggregatum</name>
    <dbReference type="NCBI Taxonomy" id="3036245"/>
    <lineage>
        <taxon>Bacteria</taxon>
        <taxon>Pseudomonadati</taxon>
        <taxon>Pseudomonadota</taxon>
        <taxon>Alphaproteobacteria</taxon>
        <taxon>Rhodobacterales</taxon>
        <taxon>Paracoccaceae</taxon>
        <taxon>Paralimibaculum</taxon>
    </lineage>
</organism>
<gene>
    <name evidence="11 13" type="primary">ilvA</name>
    <name evidence="13" type="ORF">LNKW23_15870</name>
</gene>
<dbReference type="InterPro" id="IPR001926">
    <property type="entry name" value="TrpB-like_PALP"/>
</dbReference>
<evidence type="ECO:0000256" key="1">
    <source>
        <dbReference type="ARBA" id="ARBA00001274"/>
    </source>
</evidence>
<sequence>MDATGGDGAGPMTGDDWLRAILRAPVYDVARQTALDPAPRLSARLGNTVWLKREDLQPIFSFKIRGAYAKLAALAPEERARGVVAVSAGNHAQGVALGARQLGLDAVIVMPVTTPAIKIAAVQALGARIELAGDSYADAARRGAEIVRAEGRVMVHPFDDPATIAGQGTVAMELLAQHRGRIDAVFVPVGGGGLCAGMAAYLKALDPAIRIVAVEPEDAACLAAALEAGRPVPLDQVGLFVDGCAVRQIGDVTFEVLRERVDEVVTVGVDRICAAIRDIFEETRTVVEPAGALALAGMKAWVARTGTSGADLVSILSGANMNFDRLGHITERAEIGENAEAIFGVTIPEERGSFLRFCRSIGKRAVTEFNYRHRDDARAQIFVGIQLKGGLAERREISAGLRAAGYAMEDYTENEVARLHVRHLVGGGGGARAERLFRFEFPERPGALLDFLETLGTRWDITLFHYRNRAAAYGRVLAGFAAGPEDEAALLADIDRLGFWYRQESDNPALRQFLG</sequence>
<dbReference type="Pfam" id="PF00585">
    <property type="entry name" value="Thr_dehydrat_C"/>
    <property type="match status" value="2"/>
</dbReference>
<evidence type="ECO:0000256" key="4">
    <source>
        <dbReference type="ARBA" id="ARBA00010869"/>
    </source>
</evidence>
<keyword evidence="8 11" id="KW-0663">Pyridoxal phosphate</keyword>
<evidence type="ECO:0000313" key="13">
    <source>
        <dbReference type="EMBL" id="GMG82374.1"/>
    </source>
</evidence>
<accession>A0ABQ6LJL2</accession>
<keyword evidence="5 11" id="KW-0028">Amino-acid biosynthesis</keyword>
<evidence type="ECO:0000259" key="12">
    <source>
        <dbReference type="PROSITE" id="PS51672"/>
    </source>
</evidence>
<dbReference type="InterPro" id="IPR045865">
    <property type="entry name" value="ACT-like_dom_sf"/>
</dbReference>
<comment type="similarity">
    <text evidence="4 11">Belongs to the serine/threonine dehydratase family.</text>
</comment>
<evidence type="ECO:0000256" key="2">
    <source>
        <dbReference type="ARBA" id="ARBA00001933"/>
    </source>
</evidence>
<dbReference type="InterPro" id="IPR005787">
    <property type="entry name" value="Thr_deHydtase_biosynth"/>
</dbReference>
<dbReference type="InterPro" id="IPR050147">
    <property type="entry name" value="Ser/Thr_Dehydratase"/>
</dbReference>
<dbReference type="PANTHER" id="PTHR48078">
    <property type="entry name" value="THREONINE DEHYDRATASE, MITOCHONDRIAL-RELATED"/>
    <property type="match status" value="1"/>
</dbReference>
<dbReference type="PANTHER" id="PTHR48078:SF11">
    <property type="entry name" value="THREONINE DEHYDRATASE, MITOCHONDRIAL"/>
    <property type="match status" value="1"/>
</dbReference>
<comment type="subunit">
    <text evidence="11">Homotetramer.</text>
</comment>
<dbReference type="InterPro" id="IPR001721">
    <property type="entry name" value="TD_ACT-like"/>
</dbReference>
<dbReference type="Proteomes" id="UP001239909">
    <property type="component" value="Unassembled WGS sequence"/>
</dbReference>
<dbReference type="InterPro" id="IPR038110">
    <property type="entry name" value="TD_ACT-like_sf"/>
</dbReference>
<keyword evidence="7" id="KW-0677">Repeat</keyword>
<comment type="caution">
    <text evidence="13">The sequence shown here is derived from an EMBL/GenBank/DDBJ whole genome shotgun (WGS) entry which is preliminary data.</text>
</comment>
<feature type="domain" description="ACT-like" evidence="12">
    <location>
        <begin position="435"/>
        <end position="506"/>
    </location>
</feature>
<proteinExistence type="inferred from homology"/>
<dbReference type="EMBL" id="BSYI01000010">
    <property type="protein sequence ID" value="GMG82374.1"/>
    <property type="molecule type" value="Genomic_DNA"/>
</dbReference>
<evidence type="ECO:0000256" key="11">
    <source>
        <dbReference type="RuleBase" id="RU362012"/>
    </source>
</evidence>
<protein>
    <recommendedName>
        <fullName evidence="11">L-threonine dehydratase</fullName>
        <ecNumber evidence="11">4.3.1.19</ecNumber>
    </recommendedName>
    <alternativeName>
        <fullName evidence="11">Threonine deaminase</fullName>
    </alternativeName>
</protein>
<dbReference type="CDD" id="cd04906">
    <property type="entry name" value="ACT_ThrD-I_1"/>
    <property type="match status" value="1"/>
</dbReference>
<comment type="cofactor">
    <cofactor evidence="2 11">
        <name>pyridoxal 5'-phosphate</name>
        <dbReference type="ChEBI" id="CHEBI:597326"/>
    </cofactor>
</comment>
<dbReference type="SUPFAM" id="SSF53686">
    <property type="entry name" value="Tryptophan synthase beta subunit-like PLP-dependent enzymes"/>
    <property type="match status" value="1"/>
</dbReference>
<dbReference type="RefSeq" id="WP_285671153.1">
    <property type="nucleotide sequence ID" value="NZ_BSYI01000010.1"/>
</dbReference>
<dbReference type="CDD" id="cd04907">
    <property type="entry name" value="ACT_ThrD-I_2"/>
    <property type="match status" value="1"/>
</dbReference>
<keyword evidence="9 11" id="KW-0456">Lyase</keyword>
<evidence type="ECO:0000256" key="6">
    <source>
        <dbReference type="ARBA" id="ARBA00022624"/>
    </source>
</evidence>
<dbReference type="NCBIfam" id="NF006674">
    <property type="entry name" value="PRK09224.1"/>
    <property type="match status" value="1"/>
</dbReference>
<feature type="domain" description="ACT-like" evidence="12">
    <location>
        <begin position="341"/>
        <end position="413"/>
    </location>
</feature>
<evidence type="ECO:0000256" key="7">
    <source>
        <dbReference type="ARBA" id="ARBA00022737"/>
    </source>
</evidence>
<dbReference type="Gene3D" id="3.40.50.1100">
    <property type="match status" value="2"/>
</dbReference>